<reference evidence="4 5" key="1">
    <citation type="submission" date="2015-12" db="EMBL/GenBank/DDBJ databases">
        <title>Genome sequence of Mucilaginibacter gotjawali.</title>
        <authorList>
            <person name="Lee J.S."/>
            <person name="Lee K.C."/>
            <person name="Kim K.K."/>
            <person name="Lee B.W."/>
        </authorList>
    </citation>
    <scope>NUCLEOTIDE SEQUENCE [LARGE SCALE GENOMIC DNA]</scope>
    <source>
        <strain evidence="4 5">SA3-7</strain>
    </source>
</reference>
<evidence type="ECO:0000256" key="3">
    <source>
        <dbReference type="ARBA" id="ARBA00023315"/>
    </source>
</evidence>
<dbReference type="EC" id="2.3.1.-" evidence="4"/>
<dbReference type="GO" id="GO:0030639">
    <property type="term" value="P:polyketide biosynthetic process"/>
    <property type="evidence" value="ECO:0007669"/>
    <property type="project" value="TreeGrafter"/>
</dbReference>
<dbReference type="OrthoDB" id="9786288at2"/>
<dbReference type="Gene3D" id="3.40.47.10">
    <property type="match status" value="2"/>
</dbReference>
<dbReference type="PANTHER" id="PTHR11877">
    <property type="entry name" value="HYDROXYMETHYLGLUTARYL-COA SYNTHASE"/>
    <property type="match status" value="1"/>
</dbReference>
<dbReference type="EMBL" id="AP017313">
    <property type="protein sequence ID" value="BAU53558.1"/>
    <property type="molecule type" value="Genomic_DNA"/>
</dbReference>
<dbReference type="PANTHER" id="PTHR11877:SF99">
    <property type="entry name" value="1,3,6,8-TETRAHYDROXYNAPHTHALENE SYNTHASE"/>
    <property type="match status" value="1"/>
</dbReference>
<dbReference type="AlphaFoldDB" id="A0A120MYR5"/>
<evidence type="ECO:0000256" key="1">
    <source>
        <dbReference type="ARBA" id="ARBA00005531"/>
    </source>
</evidence>
<accession>A0A120MYR5</accession>
<dbReference type="Pfam" id="PF00195">
    <property type="entry name" value="Chal_sti_synt_N"/>
    <property type="match status" value="1"/>
</dbReference>
<dbReference type="CDD" id="cd00831">
    <property type="entry name" value="CHS_like"/>
    <property type="match status" value="1"/>
</dbReference>
<proteinExistence type="inferred from homology"/>
<dbReference type="PIRSF" id="PIRSF000451">
    <property type="entry name" value="PKS_III"/>
    <property type="match status" value="1"/>
</dbReference>
<dbReference type="SUPFAM" id="SSF53901">
    <property type="entry name" value="Thiolase-like"/>
    <property type="match status" value="1"/>
</dbReference>
<dbReference type="Proteomes" id="UP000218263">
    <property type="component" value="Chromosome"/>
</dbReference>
<dbReference type="InterPro" id="IPR016039">
    <property type="entry name" value="Thiolase-like"/>
</dbReference>
<sequence>MPFIAAVSKIDLPFKIKQTEAKKHALEMFSANFPEANRLIFAFDNTEIIDRNLSGPLDYYTQPNTFEERNNTYIRLSLEWSVKAIEDCIKKADIDKEDITDILFVSTTGLATPSMDAQIINKMRLNQHINRIPVWGLGCGGGVSGMAKANTLAKANPDAVVLLVAVELCSLTLIKSDYSKSNFIGSSLFSDGIAACIIKGNNHQNTTGVNYVAASSKLYYDSLEVMGWDFQDTGFKVLFSKDIPAFITQYINTDIVNFLEKQGLKLSDIKNFIFHPGGKKVLDAYQNALGVEGGFLGNTRKVMNDYGNMSSATVLYVLEKFMTDGFEPGYGLMLAMGPGFSSEMVLLKSESPESQ</sequence>
<name>A0A120MYR5_9SPHI</name>
<dbReference type="KEGG" id="mgot:MgSA37_01727"/>
<dbReference type="InterPro" id="IPR012328">
    <property type="entry name" value="Chalcone/stilbene_synt_C"/>
</dbReference>
<keyword evidence="3 4" id="KW-0012">Acyltransferase</keyword>
<comment type="similarity">
    <text evidence="1">Belongs to the thiolase-like superfamily. Chalcone/stilbene synthases family.</text>
</comment>
<keyword evidence="5" id="KW-1185">Reference proteome</keyword>
<dbReference type="Pfam" id="PF02797">
    <property type="entry name" value="Chal_sti_synt_C"/>
    <property type="match status" value="1"/>
</dbReference>
<dbReference type="GO" id="GO:0016747">
    <property type="term" value="F:acyltransferase activity, transferring groups other than amino-acyl groups"/>
    <property type="evidence" value="ECO:0007669"/>
    <property type="project" value="InterPro"/>
</dbReference>
<dbReference type="RefSeq" id="WP_096351164.1">
    <property type="nucleotide sequence ID" value="NZ_AP017313.1"/>
</dbReference>
<evidence type="ECO:0000313" key="4">
    <source>
        <dbReference type="EMBL" id="BAU53558.1"/>
    </source>
</evidence>
<keyword evidence="2 4" id="KW-0808">Transferase</keyword>
<protein>
    <submittedName>
        <fullName evidence="4">Alpha-pyrone synthesis polyketide synthase-like Pks11</fullName>
        <ecNumber evidence="4">2.3.1.-</ecNumber>
    </submittedName>
</protein>
<organism evidence="4 5">
    <name type="scientific">Mucilaginibacter gotjawali</name>
    <dbReference type="NCBI Taxonomy" id="1550579"/>
    <lineage>
        <taxon>Bacteria</taxon>
        <taxon>Pseudomonadati</taxon>
        <taxon>Bacteroidota</taxon>
        <taxon>Sphingobacteriia</taxon>
        <taxon>Sphingobacteriales</taxon>
        <taxon>Sphingobacteriaceae</taxon>
        <taxon>Mucilaginibacter</taxon>
    </lineage>
</organism>
<evidence type="ECO:0000256" key="2">
    <source>
        <dbReference type="ARBA" id="ARBA00022679"/>
    </source>
</evidence>
<dbReference type="InterPro" id="IPR001099">
    <property type="entry name" value="Chalcone/stilbene_synt_N"/>
</dbReference>
<gene>
    <name evidence="4" type="ORF">MgSA37_01727</name>
</gene>
<evidence type="ECO:0000313" key="5">
    <source>
        <dbReference type="Proteomes" id="UP000218263"/>
    </source>
</evidence>
<dbReference type="InterPro" id="IPR011141">
    <property type="entry name" value="Polyketide_synthase_type-III"/>
</dbReference>